<comment type="caution">
    <text evidence="1">The sequence shown here is derived from an EMBL/GenBank/DDBJ whole genome shotgun (WGS) entry which is preliminary data.</text>
</comment>
<evidence type="ECO:0000313" key="1">
    <source>
        <dbReference type="EMBL" id="NMM98150.1"/>
    </source>
</evidence>
<protein>
    <submittedName>
        <fullName evidence="1">Uncharacterized protein</fullName>
    </submittedName>
</protein>
<reference evidence="1 2" key="1">
    <citation type="submission" date="2020-02" db="EMBL/GenBank/DDBJ databases">
        <title>Characterization of phylogenetic diversity of novel bifidobacterial species isolated in Czech ZOOs.</title>
        <authorList>
            <person name="Lugli G.A."/>
            <person name="Vera N.B."/>
            <person name="Ventura M."/>
        </authorList>
    </citation>
    <scope>NUCLEOTIDE SEQUENCE [LARGE SCALE GENOMIC DNA]</scope>
    <source>
        <strain evidence="1 2">DSM 109959</strain>
    </source>
</reference>
<sequence length="256" mass="26601">MPIGVITTNTNAPKEDQRWLVGDFGQQARAVTLDLTTFQGAKQNDYLANVPGDTDIYGWIQAGIPLVRIPASGLYGPYDPDATDGRNGKVEGFLRSQIQVQFGVNGWVGVNENIGMMYTGVIDTQYLPVSIDTATVGGFFLKYNEDGSVAPLTTLSETAPTATVDTLSGASDTGKTIMKAKDAATARTAIGAGTSNFSGSYNDLTNKPNIPAAPTWANIGGKPAAAAAIADLTAAPAAADVNKILAALRAFGIIAK</sequence>
<gene>
    <name evidence="1" type="ORF">G1C97_1099</name>
</gene>
<dbReference type="EMBL" id="JAAIIG010000004">
    <property type="protein sequence ID" value="NMM98150.1"/>
    <property type="molecule type" value="Genomic_DNA"/>
</dbReference>
<proteinExistence type="predicted"/>
<evidence type="ECO:0000313" key="2">
    <source>
        <dbReference type="Proteomes" id="UP000543419"/>
    </source>
</evidence>
<dbReference type="RefSeq" id="WP_169240911.1">
    <property type="nucleotide sequence ID" value="NZ_JAAIIG010000004.1"/>
</dbReference>
<dbReference type="Proteomes" id="UP000543419">
    <property type="component" value="Unassembled WGS sequence"/>
</dbReference>
<organism evidence="1 2">
    <name type="scientific">Bifidobacterium olomucense</name>
    <dbReference type="NCBI Taxonomy" id="2675324"/>
    <lineage>
        <taxon>Bacteria</taxon>
        <taxon>Bacillati</taxon>
        <taxon>Actinomycetota</taxon>
        <taxon>Actinomycetes</taxon>
        <taxon>Bifidobacteriales</taxon>
        <taxon>Bifidobacteriaceae</taxon>
        <taxon>Bifidobacterium</taxon>
    </lineage>
</organism>
<keyword evidence="2" id="KW-1185">Reference proteome</keyword>
<name>A0A7Y0EXD1_9BIFI</name>
<dbReference type="AlphaFoldDB" id="A0A7Y0EXD1"/>
<accession>A0A7Y0EXD1</accession>